<organism evidence="1">
    <name type="scientific">marine sediment metagenome</name>
    <dbReference type="NCBI Taxonomy" id="412755"/>
    <lineage>
        <taxon>unclassified sequences</taxon>
        <taxon>metagenomes</taxon>
        <taxon>ecological metagenomes</taxon>
    </lineage>
</organism>
<dbReference type="AlphaFoldDB" id="X1MWU1"/>
<accession>X1MWU1</accession>
<sequence>MKSTGIVFAEKPSIGIEPTRLPDRSRWGNHGTYTDITDKQLPSGLWVRTFNGSSS</sequence>
<feature type="non-terminal residue" evidence="1">
    <location>
        <position position="55"/>
    </location>
</feature>
<evidence type="ECO:0000313" key="1">
    <source>
        <dbReference type="EMBL" id="GAI10844.1"/>
    </source>
</evidence>
<protein>
    <submittedName>
        <fullName evidence="1">Uncharacterized protein</fullName>
    </submittedName>
</protein>
<dbReference type="EMBL" id="BARV01007648">
    <property type="protein sequence ID" value="GAI10844.1"/>
    <property type="molecule type" value="Genomic_DNA"/>
</dbReference>
<proteinExistence type="predicted"/>
<gene>
    <name evidence="1" type="ORF">S06H3_15538</name>
</gene>
<comment type="caution">
    <text evidence="1">The sequence shown here is derived from an EMBL/GenBank/DDBJ whole genome shotgun (WGS) entry which is preliminary data.</text>
</comment>
<reference evidence="1" key="1">
    <citation type="journal article" date="2014" name="Front. Microbiol.">
        <title>High frequency of phylogenetically diverse reductive dehalogenase-homologous genes in deep subseafloor sedimentary metagenomes.</title>
        <authorList>
            <person name="Kawai M."/>
            <person name="Futagami T."/>
            <person name="Toyoda A."/>
            <person name="Takaki Y."/>
            <person name="Nishi S."/>
            <person name="Hori S."/>
            <person name="Arai W."/>
            <person name="Tsubouchi T."/>
            <person name="Morono Y."/>
            <person name="Uchiyama I."/>
            <person name="Ito T."/>
            <person name="Fujiyama A."/>
            <person name="Inagaki F."/>
            <person name="Takami H."/>
        </authorList>
    </citation>
    <scope>NUCLEOTIDE SEQUENCE</scope>
    <source>
        <strain evidence="1">Expedition CK06-06</strain>
    </source>
</reference>
<name>X1MWU1_9ZZZZ</name>